<feature type="compositionally biased region" description="Basic and acidic residues" evidence="4">
    <location>
        <begin position="366"/>
        <end position="381"/>
    </location>
</feature>
<protein>
    <submittedName>
        <fullName evidence="6">Oidioi.mRNA.OKI2018_I69.chr1.g3452.t1.cds</fullName>
    </submittedName>
</protein>
<keyword evidence="7" id="KW-1185">Reference proteome</keyword>
<keyword evidence="1" id="KW-0227">DNA damage</keyword>
<dbReference type="Gene3D" id="3.40.470.10">
    <property type="entry name" value="Uracil-DNA glycosylase-like domain"/>
    <property type="match status" value="1"/>
</dbReference>
<keyword evidence="3" id="KW-0234">DNA repair</keyword>
<proteinExistence type="predicted"/>
<dbReference type="InterPro" id="IPR015637">
    <property type="entry name" value="MUG/TDG"/>
</dbReference>
<evidence type="ECO:0000256" key="3">
    <source>
        <dbReference type="ARBA" id="ARBA00023204"/>
    </source>
</evidence>
<feature type="region of interest" description="Disordered" evidence="4">
    <location>
        <begin position="303"/>
        <end position="406"/>
    </location>
</feature>
<dbReference type="Proteomes" id="UP001158576">
    <property type="component" value="Chromosome 1"/>
</dbReference>
<dbReference type="InterPro" id="IPR005122">
    <property type="entry name" value="Uracil-DNA_glycosylase-like"/>
</dbReference>
<feature type="compositionally biased region" description="Basic and acidic residues" evidence="4">
    <location>
        <begin position="317"/>
        <end position="338"/>
    </location>
</feature>
<sequence>MIKQETNSPGLPVNKPDTPGTMECSTGCQADRAALPVDSMVTESNQAAQDQMMECKMEEMTKIEEQDTKMETQGDTPLAKQLASNDLAGITPEELHTKTVLDITKPNLDILFVGINPGYHSALTGHHYSGTGNHFWTCLYTSRLIPEPFTADRDREVLQHGIGLCNVVSRTTASGQDLSSSEIREGCRRLVDKLSTLQPLVACFNGKSIWESFCREMLPGTYKKRDFAFGRQDIAPLPGIKTVFYVMASSSARCAAFPTAETKLPFFREVKNIKDKLKSEESAKGLAGLSSIGGNLPKFTGHDVSPKVYSGSPRPPGIDDAKERKGKKRPIEESDHPKSKLKHMTKKDDGPVIPQHRLAGGGISHDMLKDPSENERMERVRKWVNGQDFSRASPEPPLPSDTTRADQQTPQDLYNALQKHMQPITMLHHGAAVHPFLSKPDYWPALGLSDDRVLQSAYNLQGVTQPLAPTSLSAFQGLSSGLSTALAGGTGLSSNPGTAPWPYGALQSGVSPSLYRLPAISPYDWSKALTGAADASARVIPFVPVIPAQLPTGLSNSLQFVLPGQNPQGVIYPGGYNLPEGGSKNPPQ</sequence>
<evidence type="ECO:0000256" key="4">
    <source>
        <dbReference type="SAM" id="MobiDB-lite"/>
    </source>
</evidence>
<organism evidence="6 7">
    <name type="scientific">Oikopleura dioica</name>
    <name type="common">Tunicate</name>
    <dbReference type="NCBI Taxonomy" id="34765"/>
    <lineage>
        <taxon>Eukaryota</taxon>
        <taxon>Metazoa</taxon>
        <taxon>Chordata</taxon>
        <taxon>Tunicata</taxon>
        <taxon>Appendicularia</taxon>
        <taxon>Copelata</taxon>
        <taxon>Oikopleuridae</taxon>
        <taxon>Oikopleura</taxon>
    </lineage>
</organism>
<feature type="region of interest" description="Disordered" evidence="4">
    <location>
        <begin position="1"/>
        <end position="24"/>
    </location>
</feature>
<dbReference type="EMBL" id="OU015566">
    <property type="protein sequence ID" value="CAG5107706.1"/>
    <property type="molecule type" value="Genomic_DNA"/>
</dbReference>
<name>A0ABN7SVV9_OIKDI</name>
<dbReference type="InterPro" id="IPR036895">
    <property type="entry name" value="Uracil-DNA_glycosylase-like_sf"/>
</dbReference>
<evidence type="ECO:0000313" key="7">
    <source>
        <dbReference type="Proteomes" id="UP001158576"/>
    </source>
</evidence>
<reference evidence="6 7" key="1">
    <citation type="submission" date="2021-04" db="EMBL/GenBank/DDBJ databases">
        <authorList>
            <person name="Bliznina A."/>
        </authorList>
    </citation>
    <scope>NUCLEOTIDE SEQUENCE [LARGE SCALE GENOMIC DNA]</scope>
</reference>
<feature type="domain" description="Uracil-DNA glycosylase-like" evidence="5">
    <location>
        <begin position="103"/>
        <end position="221"/>
    </location>
</feature>
<evidence type="ECO:0000313" key="6">
    <source>
        <dbReference type="EMBL" id="CAG5107706.1"/>
    </source>
</evidence>
<evidence type="ECO:0000259" key="5">
    <source>
        <dbReference type="Pfam" id="PF03167"/>
    </source>
</evidence>
<gene>
    <name evidence="6" type="ORF">OKIOD_LOCUS12217</name>
</gene>
<evidence type="ECO:0000256" key="2">
    <source>
        <dbReference type="ARBA" id="ARBA00022801"/>
    </source>
</evidence>
<dbReference type="Pfam" id="PF03167">
    <property type="entry name" value="UDG"/>
    <property type="match status" value="1"/>
</dbReference>
<dbReference type="PANTHER" id="PTHR12159:SF9">
    <property type="entry name" value="G_T MISMATCH-SPECIFIC THYMINE DNA GLYCOSYLASE"/>
    <property type="match status" value="1"/>
</dbReference>
<dbReference type="SUPFAM" id="SSF52141">
    <property type="entry name" value="Uracil-DNA glycosylase-like"/>
    <property type="match status" value="1"/>
</dbReference>
<evidence type="ECO:0000256" key="1">
    <source>
        <dbReference type="ARBA" id="ARBA00022763"/>
    </source>
</evidence>
<dbReference type="PANTHER" id="PTHR12159">
    <property type="entry name" value="G/T AND G/U MISMATCH-SPECIFIC DNA GLYCOSYLASE"/>
    <property type="match status" value="1"/>
</dbReference>
<accession>A0ABN7SVV9</accession>
<keyword evidence="2" id="KW-0378">Hydrolase</keyword>
<dbReference type="CDD" id="cd10028">
    <property type="entry name" value="UDG-F2_TDG_MUG"/>
    <property type="match status" value="1"/>
</dbReference>